<name>A0ABQ8WIT3_PENCH</name>
<dbReference type="PROSITE" id="PS50850">
    <property type="entry name" value="MFS"/>
    <property type="match status" value="1"/>
</dbReference>
<feature type="transmembrane region" description="Helical" evidence="6">
    <location>
        <begin position="57"/>
        <end position="73"/>
    </location>
</feature>
<feature type="transmembrane region" description="Helical" evidence="6">
    <location>
        <begin position="521"/>
        <end position="545"/>
    </location>
</feature>
<accession>A0ABQ8WIT3</accession>
<evidence type="ECO:0000313" key="8">
    <source>
        <dbReference type="EMBL" id="KAJ5269701.1"/>
    </source>
</evidence>
<reference evidence="8 9" key="1">
    <citation type="journal article" date="2023" name="IMA Fungus">
        <title>Comparative genomic study of the Penicillium genus elucidates a diverse pangenome and 15 lateral gene transfer events.</title>
        <authorList>
            <person name="Petersen C."/>
            <person name="Sorensen T."/>
            <person name="Nielsen M.R."/>
            <person name="Sondergaard T.E."/>
            <person name="Sorensen J.L."/>
            <person name="Fitzpatrick D.A."/>
            <person name="Frisvad J.C."/>
            <person name="Nielsen K.L."/>
        </authorList>
    </citation>
    <scope>NUCLEOTIDE SEQUENCE [LARGE SCALE GENOMIC DNA]</scope>
    <source>
        <strain evidence="8 9">IBT 3361</strain>
    </source>
</reference>
<evidence type="ECO:0000256" key="5">
    <source>
        <dbReference type="SAM" id="MobiDB-lite"/>
    </source>
</evidence>
<comment type="subcellular location">
    <subcellularLocation>
        <location evidence="1">Membrane</location>
        <topology evidence="1">Multi-pass membrane protein</topology>
    </subcellularLocation>
</comment>
<comment type="caution">
    <text evidence="8">The sequence shown here is derived from an EMBL/GenBank/DDBJ whole genome shotgun (WGS) entry which is preliminary data.</text>
</comment>
<feature type="transmembrane region" description="Helical" evidence="6">
    <location>
        <begin position="211"/>
        <end position="233"/>
    </location>
</feature>
<gene>
    <name evidence="8" type="ORF">N7505_005459</name>
</gene>
<keyword evidence="4 6" id="KW-0472">Membrane</keyword>
<sequence>MAHSDDIQTDVPGTVYLVDVSRTLRDSSHAGQQDVLLVPQPSKSPADPLNWRKLKKWWSLLLISFYACVFSFGENNNGASWTMISADTGVTLTNMNGASALNYLLLGFFNIIWIPSAMKFGRKIIYILSLVILCGGSIWGAFYTGTAQYYIMLVIQGIGTAAYQALIQLTIFDMFFAHERGRMVSIYIFFQQLGSILGLILGGYIADGIGWRWSGPIVAIACGVLILLFIFTFDDTMFPRYRFNNALLGLSMWSAPTDDQDKAEKHPRVGTPVSTTEGSTSEEEIPARTYRQKIALVHYFSDDQTTWLQYFRRPFYLFAFPNIVLAGIQFAFGCTAGIVSFNTISEIMTVAPYNWSAGSTGLIFLAALVGNFLGMGVGFLSDRVVLVLSRRNRGYKEPEMRIWAYIFPFIFGAVGYFTYGWAATSGEHWMAIAVALCCLIAQQVSMTSLATTYAMECFDGVGVDRLWYLLGFLLLLCVLLTGFLYLQISGELVVVLAICSSLINFAISFSVQPFIDATNFGWTFTCFGILVVLSMLMGIPMMVWGKSWRRKCKGRYEKFLSETGRDIHPAL</sequence>
<dbReference type="InterPro" id="IPR011701">
    <property type="entry name" value="MFS"/>
</dbReference>
<proteinExistence type="predicted"/>
<dbReference type="EMBL" id="JAPVEB010000003">
    <property type="protein sequence ID" value="KAJ5269701.1"/>
    <property type="molecule type" value="Genomic_DNA"/>
</dbReference>
<feature type="transmembrane region" description="Helical" evidence="6">
    <location>
        <begin position="315"/>
        <end position="341"/>
    </location>
</feature>
<feature type="transmembrane region" description="Helical" evidence="6">
    <location>
        <begin position="493"/>
        <end position="515"/>
    </location>
</feature>
<evidence type="ECO:0000256" key="6">
    <source>
        <dbReference type="SAM" id="Phobius"/>
    </source>
</evidence>
<dbReference type="SUPFAM" id="SSF103473">
    <property type="entry name" value="MFS general substrate transporter"/>
    <property type="match status" value="1"/>
</dbReference>
<evidence type="ECO:0000256" key="2">
    <source>
        <dbReference type="ARBA" id="ARBA00022692"/>
    </source>
</evidence>
<feature type="transmembrane region" description="Helical" evidence="6">
    <location>
        <begin position="402"/>
        <end position="422"/>
    </location>
</feature>
<evidence type="ECO:0000256" key="4">
    <source>
        <dbReference type="ARBA" id="ARBA00023136"/>
    </source>
</evidence>
<evidence type="ECO:0000256" key="1">
    <source>
        <dbReference type="ARBA" id="ARBA00004141"/>
    </source>
</evidence>
<keyword evidence="3 6" id="KW-1133">Transmembrane helix</keyword>
<organism evidence="8 9">
    <name type="scientific">Penicillium chrysogenum</name>
    <name type="common">Penicillium notatum</name>
    <dbReference type="NCBI Taxonomy" id="5076"/>
    <lineage>
        <taxon>Eukaryota</taxon>
        <taxon>Fungi</taxon>
        <taxon>Dikarya</taxon>
        <taxon>Ascomycota</taxon>
        <taxon>Pezizomycotina</taxon>
        <taxon>Eurotiomycetes</taxon>
        <taxon>Eurotiomycetidae</taxon>
        <taxon>Eurotiales</taxon>
        <taxon>Aspergillaceae</taxon>
        <taxon>Penicillium</taxon>
        <taxon>Penicillium chrysogenum species complex</taxon>
    </lineage>
</organism>
<feature type="transmembrane region" description="Helical" evidence="6">
    <location>
        <begin position="149"/>
        <end position="172"/>
    </location>
</feature>
<evidence type="ECO:0000259" key="7">
    <source>
        <dbReference type="PROSITE" id="PS50850"/>
    </source>
</evidence>
<keyword evidence="2 6" id="KW-0812">Transmembrane</keyword>
<keyword evidence="9" id="KW-1185">Reference proteome</keyword>
<dbReference type="PANTHER" id="PTHR23502:SF178">
    <property type="entry name" value="TRANSPORTER, PUTATIVE (AFU_ORTHOLOGUE AFUA_2G02040)-RELATED"/>
    <property type="match status" value="1"/>
</dbReference>
<dbReference type="InterPro" id="IPR020846">
    <property type="entry name" value="MFS_dom"/>
</dbReference>
<evidence type="ECO:0000256" key="3">
    <source>
        <dbReference type="ARBA" id="ARBA00022989"/>
    </source>
</evidence>
<dbReference type="Proteomes" id="UP001220256">
    <property type="component" value="Unassembled WGS sequence"/>
</dbReference>
<dbReference type="InterPro" id="IPR036259">
    <property type="entry name" value="MFS_trans_sf"/>
</dbReference>
<feature type="transmembrane region" description="Helical" evidence="6">
    <location>
        <begin position="184"/>
        <end position="205"/>
    </location>
</feature>
<feature type="transmembrane region" description="Helical" evidence="6">
    <location>
        <begin position="361"/>
        <end position="381"/>
    </location>
</feature>
<feature type="transmembrane region" description="Helical" evidence="6">
    <location>
        <begin position="124"/>
        <end position="143"/>
    </location>
</feature>
<dbReference type="PANTHER" id="PTHR23502">
    <property type="entry name" value="MAJOR FACILITATOR SUPERFAMILY"/>
    <property type="match status" value="1"/>
</dbReference>
<feature type="region of interest" description="Disordered" evidence="5">
    <location>
        <begin position="259"/>
        <end position="282"/>
    </location>
</feature>
<feature type="domain" description="Major facilitator superfamily (MFS) profile" evidence="7">
    <location>
        <begin position="59"/>
        <end position="546"/>
    </location>
</feature>
<feature type="transmembrane region" description="Helical" evidence="6">
    <location>
        <begin position="466"/>
        <end position="486"/>
    </location>
</feature>
<dbReference type="Gene3D" id="1.20.1250.20">
    <property type="entry name" value="MFS general substrate transporter like domains"/>
    <property type="match status" value="1"/>
</dbReference>
<evidence type="ECO:0000313" key="9">
    <source>
        <dbReference type="Proteomes" id="UP001220256"/>
    </source>
</evidence>
<protein>
    <recommendedName>
        <fullName evidence="7">Major facilitator superfamily (MFS) profile domain-containing protein</fullName>
    </recommendedName>
</protein>
<feature type="transmembrane region" description="Helical" evidence="6">
    <location>
        <begin position="93"/>
        <end position="112"/>
    </location>
</feature>
<dbReference type="Pfam" id="PF07690">
    <property type="entry name" value="MFS_1"/>
    <property type="match status" value="1"/>
</dbReference>